<dbReference type="EMBL" id="BQNB010020360">
    <property type="protein sequence ID" value="GJT95137.1"/>
    <property type="molecule type" value="Genomic_DNA"/>
</dbReference>
<dbReference type="Proteomes" id="UP001151760">
    <property type="component" value="Unassembled WGS sequence"/>
</dbReference>
<name>A0ABQ5I713_9ASTR</name>
<reference evidence="1" key="2">
    <citation type="submission" date="2022-01" db="EMBL/GenBank/DDBJ databases">
        <authorList>
            <person name="Yamashiro T."/>
            <person name="Shiraishi A."/>
            <person name="Satake H."/>
            <person name="Nakayama K."/>
        </authorList>
    </citation>
    <scope>NUCLEOTIDE SEQUENCE</scope>
</reference>
<evidence type="ECO:0000313" key="1">
    <source>
        <dbReference type="EMBL" id="GJT95137.1"/>
    </source>
</evidence>
<reference evidence="1" key="1">
    <citation type="journal article" date="2022" name="Int. J. Mol. Sci.">
        <title>Draft Genome of Tanacetum Coccineum: Genomic Comparison of Closely Related Tanacetum-Family Plants.</title>
        <authorList>
            <person name="Yamashiro T."/>
            <person name="Shiraishi A."/>
            <person name="Nakayama K."/>
            <person name="Satake H."/>
        </authorList>
    </citation>
    <scope>NUCLEOTIDE SEQUENCE</scope>
</reference>
<organism evidence="1 2">
    <name type="scientific">Tanacetum coccineum</name>
    <dbReference type="NCBI Taxonomy" id="301880"/>
    <lineage>
        <taxon>Eukaryota</taxon>
        <taxon>Viridiplantae</taxon>
        <taxon>Streptophyta</taxon>
        <taxon>Embryophyta</taxon>
        <taxon>Tracheophyta</taxon>
        <taxon>Spermatophyta</taxon>
        <taxon>Magnoliopsida</taxon>
        <taxon>eudicotyledons</taxon>
        <taxon>Gunneridae</taxon>
        <taxon>Pentapetalae</taxon>
        <taxon>asterids</taxon>
        <taxon>campanulids</taxon>
        <taxon>Asterales</taxon>
        <taxon>Asteraceae</taxon>
        <taxon>Asteroideae</taxon>
        <taxon>Anthemideae</taxon>
        <taxon>Anthemidinae</taxon>
        <taxon>Tanacetum</taxon>
    </lineage>
</organism>
<proteinExistence type="predicted"/>
<gene>
    <name evidence="1" type="ORF">Tco_1090655</name>
</gene>
<comment type="caution">
    <text evidence="1">The sequence shown here is derived from an EMBL/GenBank/DDBJ whole genome shotgun (WGS) entry which is preliminary data.</text>
</comment>
<accession>A0ABQ5I713</accession>
<protein>
    <submittedName>
        <fullName evidence="1">Uncharacterized protein</fullName>
    </submittedName>
</protein>
<evidence type="ECO:0000313" key="2">
    <source>
        <dbReference type="Proteomes" id="UP001151760"/>
    </source>
</evidence>
<keyword evidence="2" id="KW-1185">Reference proteome</keyword>
<sequence length="145" mass="16231">MFMVVRSHAPSSVEISLGRKKSWESDIDGGYNTGKANNKLGWWNDHHMLVLYGSSCKGGKITVVILVRDRCPCGKDETPLNMGYAPEYCDTIIIGAGMKTIELGFELIAWKWVEIRTFILCTPEYIDLVHGIQSFSSILVLGIYI</sequence>